<evidence type="ECO:0000313" key="3">
    <source>
        <dbReference type="Proteomes" id="UP000298781"/>
    </source>
</evidence>
<keyword evidence="3" id="KW-1185">Reference proteome</keyword>
<evidence type="ECO:0000313" key="2">
    <source>
        <dbReference type="EMBL" id="QCI66426.1"/>
    </source>
</evidence>
<keyword evidence="1" id="KW-0560">Oxidoreductase</keyword>
<feature type="binding site" evidence="1">
    <location>
        <position position="109"/>
    </location>
    <ligand>
        <name>substrate</name>
    </ligand>
</feature>
<dbReference type="UniPathway" id="UPA00333">
    <property type="reaction ID" value="UER00453"/>
</dbReference>
<dbReference type="AlphaFoldDB" id="A0A4D7BAA3"/>
<dbReference type="RefSeq" id="WP_136961869.1">
    <property type="nucleotide sequence ID" value="NZ_CP039690.1"/>
</dbReference>
<dbReference type="OrthoDB" id="9776847at2"/>
<dbReference type="HAMAP" id="MF_01972">
    <property type="entry name" value="T23O"/>
    <property type="match status" value="1"/>
</dbReference>
<keyword evidence="1" id="KW-0479">Metal-binding</keyword>
<dbReference type="Gene3D" id="1.10.287.3810">
    <property type="match status" value="1"/>
</dbReference>
<comment type="pathway">
    <text evidence="1">Amino-acid degradation; L-tryptophan degradation via kynurenine pathway; L-kynurenine from L-tryptophan: step 1/2.</text>
</comment>
<keyword evidence="1" id="KW-0349">Heme</keyword>
<name>A0A4D7BAA3_9HYPH</name>
<dbReference type="PANTHER" id="PTHR10138:SF0">
    <property type="entry name" value="TRYPTOPHAN 2,3-DIOXYGENASE"/>
    <property type="match status" value="1"/>
</dbReference>
<dbReference type="Gene3D" id="1.20.58.480">
    <property type="match status" value="1"/>
</dbReference>
<dbReference type="GO" id="GO:0004833">
    <property type="term" value="F:L-tryptophan 2,3-dioxygenase activity"/>
    <property type="evidence" value="ECO:0007669"/>
    <property type="project" value="UniProtKB-UniRule"/>
</dbReference>
<reference evidence="2 3" key="1">
    <citation type="submission" date="2019-04" db="EMBL/GenBank/DDBJ databases">
        <title>Phreatobacter aquaticus sp. nov.</title>
        <authorList>
            <person name="Choi A."/>
        </authorList>
    </citation>
    <scope>NUCLEOTIDE SEQUENCE [LARGE SCALE GENOMIC DNA]</scope>
    <source>
        <strain evidence="2 3">KCTC 52518</strain>
    </source>
</reference>
<gene>
    <name evidence="1" type="primary">kynA</name>
    <name evidence="2" type="ORF">E8M01_20670</name>
</gene>
<organism evidence="2 3">
    <name type="scientific">Phreatobacter stygius</name>
    <dbReference type="NCBI Taxonomy" id="1940610"/>
    <lineage>
        <taxon>Bacteria</taxon>
        <taxon>Pseudomonadati</taxon>
        <taxon>Pseudomonadota</taxon>
        <taxon>Alphaproteobacteria</taxon>
        <taxon>Hyphomicrobiales</taxon>
        <taxon>Phreatobacteraceae</taxon>
        <taxon>Phreatobacter</taxon>
    </lineage>
</organism>
<dbReference type="GO" id="GO:0019442">
    <property type="term" value="P:L-tryptophan catabolic process to acetyl-CoA"/>
    <property type="evidence" value="ECO:0007669"/>
    <property type="project" value="TreeGrafter"/>
</dbReference>
<comment type="function">
    <text evidence="1">Heme-dependent dioxygenase that catalyzes the oxidative cleavage of the L-tryptophan (L-Trp) pyrrole ring and converts L-tryptophan to N-formyl-L-kynurenine. Catalyzes the oxidative cleavage of the indole moiety.</text>
</comment>
<dbReference type="SUPFAM" id="SSF140959">
    <property type="entry name" value="Indolic compounds 2,3-dioxygenase-like"/>
    <property type="match status" value="1"/>
</dbReference>
<dbReference type="PANTHER" id="PTHR10138">
    <property type="entry name" value="TRYPTOPHAN 2,3-DIOXYGENASE"/>
    <property type="match status" value="1"/>
</dbReference>
<keyword evidence="1 2" id="KW-0223">Dioxygenase</keyword>
<dbReference type="InterPro" id="IPR037217">
    <property type="entry name" value="Trp/Indoleamine_2_3_dOase-like"/>
</dbReference>
<dbReference type="EC" id="1.13.11.11" evidence="1"/>
<dbReference type="Pfam" id="PF03301">
    <property type="entry name" value="Trp_dioxygenase"/>
    <property type="match status" value="1"/>
</dbReference>
<comment type="subunit">
    <text evidence="1">Homotetramer.</text>
</comment>
<comment type="cofactor">
    <cofactor evidence="1">
        <name>heme</name>
        <dbReference type="ChEBI" id="CHEBI:30413"/>
    </cofactor>
    <text evidence="1">Binds 1 heme group per subunit.</text>
</comment>
<comment type="caution">
    <text evidence="1">Lacks conserved residue(s) required for the propagation of feature annotation.</text>
</comment>
<feature type="binding site" evidence="1">
    <location>
        <begin position="38"/>
        <end position="42"/>
    </location>
    <ligand>
        <name>substrate</name>
    </ligand>
</feature>
<dbReference type="GO" id="GO:0046872">
    <property type="term" value="F:metal ion binding"/>
    <property type="evidence" value="ECO:0007669"/>
    <property type="project" value="UniProtKB-KW"/>
</dbReference>
<sequence length="356" mass="40436">MARAPVYYADYLKLDRLLTSQQPESLKEGVDAHDEMLFIIVHQAYELWFKQILHELDRVERDFGAVPVSDDAMARIVHDLERIHEILKLTVAQLDVLETMTPFDFLDFRDLLMPASGFQSLQFRAIETRLGLAAETRVPLDDKAIEERLSPADRTALSEARERPTVFVMLDQWLARTPFLDWGGASFRDAYRQAVEKHLARDADFIRADRAMPEEKRERELKAIDKAIASFAAIFAPEGDGGGWRLSGPAVQAALFITLYRDKPAVQPAFRLLATLMDIDETMTLWRYRHALMVERMIGVKIGTGGSSGHAYLRTTAERHRVFADLFRLSTFLIPRAAVPDLPASVQARLGFVYST</sequence>
<feature type="binding site" evidence="1">
    <location>
        <position position="304"/>
    </location>
    <ligand>
        <name>substrate</name>
    </ligand>
</feature>
<dbReference type="GO" id="GO:0019441">
    <property type="term" value="P:L-tryptophan catabolic process to kynurenine"/>
    <property type="evidence" value="ECO:0007669"/>
    <property type="project" value="UniProtKB-UniRule"/>
</dbReference>
<dbReference type="GO" id="GO:0020037">
    <property type="term" value="F:heme binding"/>
    <property type="evidence" value="ECO:0007669"/>
    <property type="project" value="UniProtKB-UniRule"/>
</dbReference>
<dbReference type="InterPro" id="IPR004981">
    <property type="entry name" value="Trp_2_3_dOase"/>
</dbReference>
<feature type="binding site" description="axial binding residue" evidence="1">
    <location>
        <position position="290"/>
    </location>
    <ligand>
        <name>heme</name>
        <dbReference type="ChEBI" id="CHEBI:30413"/>
    </ligand>
    <ligandPart>
        <name>Fe</name>
        <dbReference type="ChEBI" id="CHEBI:18248"/>
    </ligandPart>
</feature>
<dbReference type="EMBL" id="CP039690">
    <property type="protein sequence ID" value="QCI66426.1"/>
    <property type="molecule type" value="Genomic_DNA"/>
</dbReference>
<keyword evidence="1" id="KW-0823">Tryptophan catabolism</keyword>
<accession>A0A4D7BAA3</accession>
<evidence type="ECO:0000256" key="1">
    <source>
        <dbReference type="HAMAP-Rule" id="MF_01972"/>
    </source>
</evidence>
<protein>
    <recommendedName>
        <fullName evidence="1">Tryptophan 2,3-dioxygenase</fullName>
        <shortName evidence="1">TDO</shortName>
        <ecNumber evidence="1">1.13.11.11</ecNumber>
    </recommendedName>
    <alternativeName>
        <fullName evidence="1">Tryptamin 2,3-dioxygenase</fullName>
    </alternativeName>
    <alternativeName>
        <fullName evidence="1">Tryptophan oxygenase</fullName>
        <shortName evidence="1">TO</shortName>
        <shortName evidence="1">TRPO</shortName>
    </alternativeName>
    <alternativeName>
        <fullName evidence="1">Tryptophan pyrrolase</fullName>
    </alternativeName>
    <alternativeName>
        <fullName evidence="1">Tryptophanase</fullName>
    </alternativeName>
</protein>
<comment type="catalytic activity">
    <reaction evidence="1">
        <text>L-tryptophan + O2 = N-formyl-L-kynurenine</text>
        <dbReference type="Rhea" id="RHEA:24536"/>
        <dbReference type="ChEBI" id="CHEBI:15379"/>
        <dbReference type="ChEBI" id="CHEBI:57912"/>
        <dbReference type="ChEBI" id="CHEBI:58629"/>
        <dbReference type="EC" id="1.13.11.11"/>
    </reaction>
</comment>
<proteinExistence type="inferred from homology"/>
<comment type="similarity">
    <text evidence="1">Belongs to the tryptophan 2,3-dioxygenase family.</text>
</comment>
<dbReference type="Proteomes" id="UP000298781">
    <property type="component" value="Chromosome"/>
</dbReference>
<dbReference type="KEGG" id="pstg:E8M01_20670"/>
<keyword evidence="1" id="KW-0408">Iron</keyword>